<proteinExistence type="predicted"/>
<feature type="compositionally biased region" description="Low complexity" evidence="1">
    <location>
        <begin position="79"/>
        <end position="89"/>
    </location>
</feature>
<dbReference type="InterPro" id="IPR039146">
    <property type="entry name" value="GPANK1"/>
</dbReference>
<dbReference type="Pfam" id="PF01585">
    <property type="entry name" value="G-patch"/>
    <property type="match status" value="1"/>
</dbReference>
<keyword evidence="4" id="KW-1185">Reference proteome</keyword>
<dbReference type="SMART" id="SM00443">
    <property type="entry name" value="G_patch"/>
    <property type="match status" value="1"/>
</dbReference>
<reference evidence="3" key="1">
    <citation type="journal article" date="2023" name="Mol. Phylogenet. Evol.">
        <title>Genome-scale phylogeny and comparative genomics of the fungal order Sordariales.</title>
        <authorList>
            <person name="Hensen N."/>
            <person name="Bonometti L."/>
            <person name="Westerberg I."/>
            <person name="Brannstrom I.O."/>
            <person name="Guillou S."/>
            <person name="Cros-Aarteil S."/>
            <person name="Calhoun S."/>
            <person name="Haridas S."/>
            <person name="Kuo A."/>
            <person name="Mondo S."/>
            <person name="Pangilinan J."/>
            <person name="Riley R."/>
            <person name="LaButti K."/>
            <person name="Andreopoulos B."/>
            <person name="Lipzen A."/>
            <person name="Chen C."/>
            <person name="Yan M."/>
            <person name="Daum C."/>
            <person name="Ng V."/>
            <person name="Clum A."/>
            <person name="Steindorff A."/>
            <person name="Ohm R.A."/>
            <person name="Martin F."/>
            <person name="Silar P."/>
            <person name="Natvig D.O."/>
            <person name="Lalanne C."/>
            <person name="Gautier V."/>
            <person name="Ament-Velasquez S.L."/>
            <person name="Kruys A."/>
            <person name="Hutchinson M.I."/>
            <person name="Powell A.J."/>
            <person name="Barry K."/>
            <person name="Miller A.N."/>
            <person name="Grigoriev I.V."/>
            <person name="Debuchy R."/>
            <person name="Gladieux P."/>
            <person name="Hiltunen Thoren M."/>
            <person name="Johannesson H."/>
        </authorList>
    </citation>
    <scope>NUCLEOTIDE SEQUENCE</scope>
    <source>
        <strain evidence="3">PSN309</strain>
    </source>
</reference>
<accession>A0AAN7ANQ7</accession>
<dbReference type="Proteomes" id="UP001302126">
    <property type="component" value="Unassembled WGS sequence"/>
</dbReference>
<feature type="region of interest" description="Disordered" evidence="1">
    <location>
        <begin position="1"/>
        <end position="31"/>
    </location>
</feature>
<feature type="region of interest" description="Disordered" evidence="1">
    <location>
        <begin position="46"/>
        <end position="120"/>
    </location>
</feature>
<evidence type="ECO:0000259" key="2">
    <source>
        <dbReference type="PROSITE" id="PS50174"/>
    </source>
</evidence>
<evidence type="ECO:0000313" key="3">
    <source>
        <dbReference type="EMBL" id="KAK4193853.1"/>
    </source>
</evidence>
<comment type="caution">
    <text evidence="3">The sequence shown here is derived from an EMBL/GenBank/DDBJ whole genome shotgun (WGS) entry which is preliminary data.</text>
</comment>
<dbReference type="EMBL" id="MU864350">
    <property type="protein sequence ID" value="KAK4193853.1"/>
    <property type="molecule type" value="Genomic_DNA"/>
</dbReference>
<name>A0AAN7ANQ7_9PEZI</name>
<feature type="compositionally biased region" description="Acidic residues" evidence="1">
    <location>
        <begin position="14"/>
        <end position="23"/>
    </location>
</feature>
<sequence length="307" mass="33438">MTSRNHSHHRPPAEDEEEDFEDDIPLHHRRPFGAGLYKQRIAFLPASSSSHLPSEKPPSAPKVDEADLYLSILGKNKKPSSPSSSRSGRPAPPKTNAASATPREDSTAGTHKQQLGGEPGSIIKQEPLEHEIVNLPQYPTTAGGGVNVKTEDNTEESPRLCLECNLPLPSPLTSLSLQTHETSLPHQLSLPHSHPPSHLDRTRMGLTYLTQYGWDPDSRKGLGASQQGLTVPIKPKPKDNRLGIGIEIPKGLPPPKPREKLLDAKKVRKMAADEKRKGERLREELFGDGKIEKYLGKGAGSTGGGQL</sequence>
<dbReference type="AlphaFoldDB" id="A0AAN7ANQ7"/>
<protein>
    <recommendedName>
        <fullName evidence="2">G-patch domain-containing protein</fullName>
    </recommendedName>
</protein>
<dbReference type="GO" id="GO:0003676">
    <property type="term" value="F:nucleic acid binding"/>
    <property type="evidence" value="ECO:0007669"/>
    <property type="project" value="InterPro"/>
</dbReference>
<evidence type="ECO:0000256" key="1">
    <source>
        <dbReference type="SAM" id="MobiDB-lite"/>
    </source>
</evidence>
<gene>
    <name evidence="3" type="ORF">QBC35DRAFT_480440</name>
</gene>
<dbReference type="PROSITE" id="PS50174">
    <property type="entry name" value="G_PATCH"/>
    <property type="match status" value="1"/>
</dbReference>
<feature type="compositionally biased region" description="Basic residues" evidence="1">
    <location>
        <begin position="1"/>
        <end position="10"/>
    </location>
</feature>
<dbReference type="InterPro" id="IPR000467">
    <property type="entry name" value="G_patch_dom"/>
</dbReference>
<feature type="domain" description="G-patch" evidence="2">
    <location>
        <begin position="201"/>
        <end position="249"/>
    </location>
</feature>
<organism evidence="3 4">
    <name type="scientific">Podospora australis</name>
    <dbReference type="NCBI Taxonomy" id="1536484"/>
    <lineage>
        <taxon>Eukaryota</taxon>
        <taxon>Fungi</taxon>
        <taxon>Dikarya</taxon>
        <taxon>Ascomycota</taxon>
        <taxon>Pezizomycotina</taxon>
        <taxon>Sordariomycetes</taxon>
        <taxon>Sordariomycetidae</taxon>
        <taxon>Sordariales</taxon>
        <taxon>Podosporaceae</taxon>
        <taxon>Podospora</taxon>
    </lineage>
</organism>
<evidence type="ECO:0000313" key="4">
    <source>
        <dbReference type="Proteomes" id="UP001302126"/>
    </source>
</evidence>
<reference evidence="3" key="2">
    <citation type="submission" date="2023-05" db="EMBL/GenBank/DDBJ databases">
        <authorList>
            <consortium name="Lawrence Berkeley National Laboratory"/>
            <person name="Steindorff A."/>
            <person name="Hensen N."/>
            <person name="Bonometti L."/>
            <person name="Westerberg I."/>
            <person name="Brannstrom I.O."/>
            <person name="Guillou S."/>
            <person name="Cros-Aarteil S."/>
            <person name="Calhoun S."/>
            <person name="Haridas S."/>
            <person name="Kuo A."/>
            <person name="Mondo S."/>
            <person name="Pangilinan J."/>
            <person name="Riley R."/>
            <person name="Labutti K."/>
            <person name="Andreopoulos B."/>
            <person name="Lipzen A."/>
            <person name="Chen C."/>
            <person name="Yanf M."/>
            <person name="Daum C."/>
            <person name="Ng V."/>
            <person name="Clum A."/>
            <person name="Ohm R."/>
            <person name="Martin F."/>
            <person name="Silar P."/>
            <person name="Natvig D."/>
            <person name="Lalanne C."/>
            <person name="Gautier V."/>
            <person name="Ament-Velasquez S.L."/>
            <person name="Kruys A."/>
            <person name="Hutchinson M.I."/>
            <person name="Powell A.J."/>
            <person name="Barry K."/>
            <person name="Miller A.N."/>
            <person name="Grigoriev I.V."/>
            <person name="Debuchy R."/>
            <person name="Gladieux P."/>
            <person name="Thoren M.H."/>
            <person name="Johannesson H."/>
        </authorList>
    </citation>
    <scope>NUCLEOTIDE SEQUENCE</scope>
    <source>
        <strain evidence="3">PSN309</strain>
    </source>
</reference>
<dbReference type="PANTHER" id="PTHR20923:SF1">
    <property type="entry name" value="G PATCH DOMAIN AND ANKYRIN REPEAT-CONTAINING PROTEIN 1"/>
    <property type="match status" value="1"/>
</dbReference>
<dbReference type="PANTHER" id="PTHR20923">
    <property type="entry name" value="BAT4 PROTEIN-RELATED"/>
    <property type="match status" value="1"/>
</dbReference>